<evidence type="ECO:0000259" key="1">
    <source>
        <dbReference type="Pfam" id="PF12866"/>
    </source>
</evidence>
<dbReference type="InterPro" id="IPR041186">
    <property type="entry name" value="DUF3823_C"/>
</dbReference>
<name>A0A366KYG9_9SPHI</name>
<dbReference type="Pfam" id="PF18003">
    <property type="entry name" value="DUF3823_C"/>
    <property type="match status" value="1"/>
</dbReference>
<gene>
    <name evidence="3" type="ORF">DRW42_12895</name>
</gene>
<organism evidence="3 4">
    <name type="scientific">Pedobacter miscanthi</name>
    <dbReference type="NCBI Taxonomy" id="2259170"/>
    <lineage>
        <taxon>Bacteria</taxon>
        <taxon>Pseudomonadati</taxon>
        <taxon>Bacteroidota</taxon>
        <taxon>Sphingobacteriia</taxon>
        <taxon>Sphingobacteriales</taxon>
        <taxon>Sphingobacteriaceae</taxon>
        <taxon>Pedobacter</taxon>
    </lineage>
</organism>
<comment type="caution">
    <text evidence="3">The sequence shown here is derived from an EMBL/GenBank/DDBJ whole genome shotgun (WGS) entry which is preliminary data.</text>
</comment>
<reference evidence="3 4" key="1">
    <citation type="submission" date="2018-07" db="EMBL/GenBank/DDBJ databases">
        <title>A draft genome of a endophytic bacteria, a new species of Pedobacter.</title>
        <authorList>
            <person name="Zhang Z.D."/>
            <person name="Chen Z.J."/>
        </authorList>
    </citation>
    <scope>NUCLEOTIDE SEQUENCE [LARGE SCALE GENOMIC DNA]</scope>
    <source>
        <strain evidence="3 4">RS10</strain>
    </source>
</reference>
<proteinExistence type="predicted"/>
<dbReference type="EMBL" id="QNQU01000010">
    <property type="protein sequence ID" value="RBQ06677.1"/>
    <property type="molecule type" value="Genomic_DNA"/>
</dbReference>
<dbReference type="OrthoDB" id="642123at2"/>
<dbReference type="InterPro" id="IPR024278">
    <property type="entry name" value="DUF3823_N"/>
</dbReference>
<evidence type="ECO:0000313" key="4">
    <source>
        <dbReference type="Proteomes" id="UP000252081"/>
    </source>
</evidence>
<dbReference type="Pfam" id="PF12866">
    <property type="entry name" value="DUF3823"/>
    <property type="match status" value="1"/>
</dbReference>
<evidence type="ECO:0008006" key="5">
    <source>
        <dbReference type="Google" id="ProtNLM"/>
    </source>
</evidence>
<evidence type="ECO:0000313" key="3">
    <source>
        <dbReference type="EMBL" id="RBQ06677.1"/>
    </source>
</evidence>
<dbReference type="RefSeq" id="WP_113949240.1">
    <property type="nucleotide sequence ID" value="NZ_QNQU01000010.1"/>
</dbReference>
<dbReference type="AlphaFoldDB" id="A0A366KYG9"/>
<dbReference type="Gene3D" id="2.60.40.2060">
    <property type="match status" value="1"/>
</dbReference>
<feature type="domain" description="DUF3823" evidence="2">
    <location>
        <begin position="119"/>
        <end position="224"/>
    </location>
</feature>
<dbReference type="Proteomes" id="UP000252081">
    <property type="component" value="Unassembled WGS sequence"/>
</dbReference>
<keyword evidence="4" id="KW-1185">Reference proteome</keyword>
<feature type="domain" description="DUF3823" evidence="1">
    <location>
        <begin position="29"/>
        <end position="115"/>
    </location>
</feature>
<dbReference type="Gene3D" id="2.60.40.1120">
    <property type="entry name" value="Carboxypeptidase-like, regulatory domain"/>
    <property type="match status" value="1"/>
</dbReference>
<protein>
    <recommendedName>
        <fullName evidence="5">DUF3823 domain-containing protein</fullName>
    </recommendedName>
</protein>
<evidence type="ECO:0000259" key="2">
    <source>
        <dbReference type="Pfam" id="PF18003"/>
    </source>
</evidence>
<accession>A0A366KYG9</accession>
<sequence length="227" mass="25198">MKKIHIYILAVTLAFSACKLDNLEKPAAGLSGKFIDAQTNELVQQDIIRGTQIELKEHGYDPVSSQFLVVKTDGTYENSMLFANTYTIQPVRGNFIAVEPQEFKISPGSTLDFKVVPYIRIREASITKTGNKIVATFKIQQNIISNVKKIGLYAHVDSRVGEPMRQAATERELNAVTDANQVYTLEIDLPSNSAVLKPGNQYYFRIGALIDASEAKLNYAPAVRITI</sequence>
<dbReference type="PROSITE" id="PS51257">
    <property type="entry name" value="PROKAR_LIPOPROTEIN"/>
    <property type="match status" value="1"/>
</dbReference>